<proteinExistence type="predicted"/>
<organism evidence="1">
    <name type="scientific">marine sediment metagenome</name>
    <dbReference type="NCBI Taxonomy" id="412755"/>
    <lineage>
        <taxon>unclassified sequences</taxon>
        <taxon>metagenomes</taxon>
        <taxon>ecological metagenomes</taxon>
    </lineage>
</organism>
<dbReference type="AlphaFoldDB" id="A0A0F9M0Y6"/>
<gene>
    <name evidence="1" type="ORF">LCGC14_1149420</name>
</gene>
<reference evidence="1" key="1">
    <citation type="journal article" date="2015" name="Nature">
        <title>Complex archaea that bridge the gap between prokaryotes and eukaryotes.</title>
        <authorList>
            <person name="Spang A."/>
            <person name="Saw J.H."/>
            <person name="Jorgensen S.L."/>
            <person name="Zaremba-Niedzwiedzka K."/>
            <person name="Martijn J."/>
            <person name="Lind A.E."/>
            <person name="van Eijk R."/>
            <person name="Schleper C."/>
            <person name="Guy L."/>
            <person name="Ettema T.J."/>
        </authorList>
    </citation>
    <scope>NUCLEOTIDE SEQUENCE</scope>
</reference>
<comment type="caution">
    <text evidence="1">The sequence shown here is derived from an EMBL/GenBank/DDBJ whole genome shotgun (WGS) entry which is preliminary data.</text>
</comment>
<name>A0A0F9M0Y6_9ZZZZ</name>
<evidence type="ECO:0000313" key="1">
    <source>
        <dbReference type="EMBL" id="KKM99283.1"/>
    </source>
</evidence>
<sequence>MSLEIHYHKFLKREFTKELHWFEEEFDLLFNCKSNFFKQDKRIANQILDVLSETINLYPNEKLLTRLAFTLNNIKEKHPVFFNSK</sequence>
<dbReference type="EMBL" id="LAZR01005515">
    <property type="protein sequence ID" value="KKM99283.1"/>
    <property type="molecule type" value="Genomic_DNA"/>
</dbReference>
<accession>A0A0F9M0Y6</accession>
<protein>
    <submittedName>
        <fullName evidence="1">Uncharacterized protein</fullName>
    </submittedName>
</protein>